<dbReference type="OrthoDB" id="747636at2759"/>
<dbReference type="Proteomes" id="UP000325081">
    <property type="component" value="Unassembled WGS sequence"/>
</dbReference>
<keyword evidence="3" id="KW-0812">Transmembrane</keyword>
<evidence type="ECO:0000256" key="1">
    <source>
        <dbReference type="SAM" id="MobiDB-lite"/>
    </source>
</evidence>
<sequence length="101" mass="11279">MSKNGLNLIMTLLVLSILVSRIAPSTSDDTHLGHGTQATKRQINEAKSIPRESIGMEKLKVFLGRMNVEIDDYPGSGPNNRHDPNHQNCCKNYRGHCVKYC</sequence>
<feature type="chain" id="PRO_5023075800" evidence="2">
    <location>
        <begin position="28"/>
        <end position="101"/>
    </location>
</feature>
<comment type="caution">
    <text evidence="3">The sequence shown here is derived from an EMBL/GenBank/DDBJ whole genome shotgun (WGS) entry which is preliminary data.</text>
</comment>
<evidence type="ECO:0000313" key="4">
    <source>
        <dbReference type="Proteomes" id="UP000325081"/>
    </source>
</evidence>
<dbReference type="AlphaFoldDB" id="A0A5A7P5D8"/>
<organism evidence="3 4">
    <name type="scientific">Striga asiatica</name>
    <name type="common">Asiatic witchweed</name>
    <name type="synonym">Buchnera asiatica</name>
    <dbReference type="NCBI Taxonomy" id="4170"/>
    <lineage>
        <taxon>Eukaryota</taxon>
        <taxon>Viridiplantae</taxon>
        <taxon>Streptophyta</taxon>
        <taxon>Embryophyta</taxon>
        <taxon>Tracheophyta</taxon>
        <taxon>Spermatophyta</taxon>
        <taxon>Magnoliopsida</taxon>
        <taxon>eudicotyledons</taxon>
        <taxon>Gunneridae</taxon>
        <taxon>Pentapetalae</taxon>
        <taxon>asterids</taxon>
        <taxon>lamiids</taxon>
        <taxon>Lamiales</taxon>
        <taxon>Orobanchaceae</taxon>
        <taxon>Buchnereae</taxon>
        <taxon>Striga</taxon>
    </lineage>
</organism>
<reference evidence="4" key="1">
    <citation type="journal article" date="2019" name="Curr. Biol.">
        <title>Genome Sequence of Striga asiatica Provides Insight into the Evolution of Plant Parasitism.</title>
        <authorList>
            <person name="Yoshida S."/>
            <person name="Kim S."/>
            <person name="Wafula E.K."/>
            <person name="Tanskanen J."/>
            <person name="Kim Y.M."/>
            <person name="Honaas L."/>
            <person name="Yang Z."/>
            <person name="Spallek T."/>
            <person name="Conn C.E."/>
            <person name="Ichihashi Y."/>
            <person name="Cheong K."/>
            <person name="Cui S."/>
            <person name="Der J.P."/>
            <person name="Gundlach H."/>
            <person name="Jiao Y."/>
            <person name="Hori C."/>
            <person name="Ishida J.K."/>
            <person name="Kasahara H."/>
            <person name="Kiba T."/>
            <person name="Kim M.S."/>
            <person name="Koo N."/>
            <person name="Laohavisit A."/>
            <person name="Lee Y.H."/>
            <person name="Lumba S."/>
            <person name="McCourt P."/>
            <person name="Mortimer J.C."/>
            <person name="Mutuku J.M."/>
            <person name="Nomura T."/>
            <person name="Sasaki-Sekimoto Y."/>
            <person name="Seto Y."/>
            <person name="Wang Y."/>
            <person name="Wakatake T."/>
            <person name="Sakakibara H."/>
            <person name="Demura T."/>
            <person name="Yamaguchi S."/>
            <person name="Yoneyama K."/>
            <person name="Manabe R.I."/>
            <person name="Nelson D.C."/>
            <person name="Schulman A.H."/>
            <person name="Timko M.P."/>
            <person name="dePamphilis C.W."/>
            <person name="Choi D."/>
            <person name="Shirasu K."/>
        </authorList>
    </citation>
    <scope>NUCLEOTIDE SEQUENCE [LARGE SCALE GENOMIC DNA]</scope>
    <source>
        <strain evidence="4">cv. UVA1</strain>
    </source>
</reference>
<evidence type="ECO:0000256" key="2">
    <source>
        <dbReference type="SAM" id="SignalP"/>
    </source>
</evidence>
<dbReference type="PANTHER" id="PTHR33474:SF2">
    <property type="entry name" value="TRANSMEMBRANE PROTEIN"/>
    <property type="match status" value="1"/>
</dbReference>
<keyword evidence="2" id="KW-0732">Signal</keyword>
<name>A0A5A7P5D8_STRAF</name>
<feature type="region of interest" description="Disordered" evidence="1">
    <location>
        <begin position="26"/>
        <end position="50"/>
    </location>
</feature>
<accession>A0A5A7P5D8</accession>
<proteinExistence type="predicted"/>
<protein>
    <submittedName>
        <fullName evidence="3">Transmembrane protein 135</fullName>
    </submittedName>
</protein>
<dbReference type="EMBL" id="BKCP01002224">
    <property type="protein sequence ID" value="GER27831.1"/>
    <property type="molecule type" value="Genomic_DNA"/>
</dbReference>
<evidence type="ECO:0000313" key="3">
    <source>
        <dbReference type="EMBL" id="GER27831.1"/>
    </source>
</evidence>
<gene>
    <name evidence="3" type="ORF">STAS_03570</name>
</gene>
<keyword evidence="3" id="KW-0472">Membrane</keyword>
<dbReference type="PANTHER" id="PTHR33474">
    <property type="entry name" value="TRANSMEMBRANE PROTEIN"/>
    <property type="match status" value="1"/>
</dbReference>
<feature type="signal peptide" evidence="2">
    <location>
        <begin position="1"/>
        <end position="27"/>
    </location>
</feature>
<keyword evidence="4" id="KW-1185">Reference proteome</keyword>